<feature type="compositionally biased region" description="Low complexity" evidence="1">
    <location>
        <begin position="99"/>
        <end position="109"/>
    </location>
</feature>
<gene>
    <name evidence="2" type="ORF">KUDE01_024879</name>
</gene>
<sequence length="136" mass="15278">MQCVGMNLQKKRRLETEPWSCRAVSEDEEEEDDEGLMKRVCLGAELQESECPMETSLTFTASNQQPEQQVCSLLPPLPRRRTGSHQTHPGSVTSQQEVPSSLPQPSNQNPLLLDDVIWPPGMTNQLLVSDVFARFV</sequence>
<dbReference type="Proteomes" id="UP001228049">
    <property type="component" value="Unassembled WGS sequence"/>
</dbReference>
<dbReference type="EMBL" id="JASDAP010000024">
    <property type="protein sequence ID" value="KAK1881714.1"/>
    <property type="molecule type" value="Genomic_DNA"/>
</dbReference>
<accession>A0AAD9BGQ1</accession>
<name>A0AAD9BGQ1_DISEL</name>
<dbReference type="AlphaFoldDB" id="A0AAD9BGQ1"/>
<reference evidence="2" key="1">
    <citation type="submission" date="2023-04" db="EMBL/GenBank/DDBJ databases">
        <title>Chromosome-level genome of Chaenocephalus aceratus.</title>
        <authorList>
            <person name="Park H."/>
        </authorList>
    </citation>
    <scope>NUCLEOTIDE SEQUENCE</scope>
    <source>
        <strain evidence="2">DE</strain>
        <tissue evidence="2">Muscle</tissue>
    </source>
</reference>
<organism evidence="2 3">
    <name type="scientific">Dissostichus eleginoides</name>
    <name type="common">Patagonian toothfish</name>
    <name type="synonym">Dissostichus amissus</name>
    <dbReference type="NCBI Taxonomy" id="100907"/>
    <lineage>
        <taxon>Eukaryota</taxon>
        <taxon>Metazoa</taxon>
        <taxon>Chordata</taxon>
        <taxon>Craniata</taxon>
        <taxon>Vertebrata</taxon>
        <taxon>Euteleostomi</taxon>
        <taxon>Actinopterygii</taxon>
        <taxon>Neopterygii</taxon>
        <taxon>Teleostei</taxon>
        <taxon>Neoteleostei</taxon>
        <taxon>Acanthomorphata</taxon>
        <taxon>Eupercaria</taxon>
        <taxon>Perciformes</taxon>
        <taxon>Notothenioidei</taxon>
        <taxon>Nototheniidae</taxon>
        <taxon>Dissostichus</taxon>
    </lineage>
</organism>
<feature type="compositionally biased region" description="Polar residues" evidence="1">
    <location>
        <begin position="84"/>
        <end position="98"/>
    </location>
</feature>
<evidence type="ECO:0000313" key="2">
    <source>
        <dbReference type="EMBL" id="KAK1881714.1"/>
    </source>
</evidence>
<feature type="compositionally biased region" description="Polar residues" evidence="1">
    <location>
        <begin position="60"/>
        <end position="71"/>
    </location>
</feature>
<feature type="region of interest" description="Disordered" evidence="1">
    <location>
        <begin position="60"/>
        <end position="109"/>
    </location>
</feature>
<keyword evidence="3" id="KW-1185">Reference proteome</keyword>
<evidence type="ECO:0000313" key="3">
    <source>
        <dbReference type="Proteomes" id="UP001228049"/>
    </source>
</evidence>
<comment type="caution">
    <text evidence="2">The sequence shown here is derived from an EMBL/GenBank/DDBJ whole genome shotgun (WGS) entry which is preliminary data.</text>
</comment>
<evidence type="ECO:0000256" key="1">
    <source>
        <dbReference type="SAM" id="MobiDB-lite"/>
    </source>
</evidence>
<proteinExistence type="predicted"/>
<feature type="region of interest" description="Disordered" evidence="1">
    <location>
        <begin position="1"/>
        <end position="35"/>
    </location>
</feature>
<protein>
    <submittedName>
        <fullName evidence="2">Cadherin-87A</fullName>
    </submittedName>
</protein>